<accession>A0A383R8I6</accession>
<evidence type="ECO:0000256" key="2">
    <source>
        <dbReference type="ARBA" id="ARBA00005384"/>
    </source>
</evidence>
<dbReference type="PANTHER" id="PTHR46577">
    <property type="entry name" value="HTH-TYPE TRANSCRIPTIONAL REGULATORY PROTEIN GABR"/>
    <property type="match status" value="1"/>
</dbReference>
<evidence type="ECO:0000256" key="3">
    <source>
        <dbReference type="ARBA" id="ARBA00022576"/>
    </source>
</evidence>
<dbReference type="Gene3D" id="3.40.640.10">
    <property type="entry name" value="Type I PLP-dependent aspartate aminotransferase-like (Major domain)"/>
    <property type="match status" value="1"/>
</dbReference>
<dbReference type="InterPro" id="IPR015422">
    <property type="entry name" value="PyrdxlP-dep_Trfase_small"/>
</dbReference>
<comment type="cofactor">
    <cofactor evidence="1">
        <name>pyridoxal 5'-phosphate</name>
        <dbReference type="ChEBI" id="CHEBI:597326"/>
    </cofactor>
</comment>
<keyword evidence="7" id="KW-0804">Transcription</keyword>
<keyword evidence="3" id="KW-0808">Transferase</keyword>
<dbReference type="EMBL" id="LS992241">
    <property type="protein sequence ID" value="SYX83457.1"/>
    <property type="molecule type" value="Genomic_DNA"/>
</dbReference>
<dbReference type="InterPro" id="IPR000524">
    <property type="entry name" value="Tscrpt_reg_HTH_GntR"/>
</dbReference>
<feature type="domain" description="HTH gntR-type" evidence="8">
    <location>
        <begin position="11"/>
        <end position="79"/>
    </location>
</feature>
<dbReference type="InterPro" id="IPR004839">
    <property type="entry name" value="Aminotransferase_I/II_large"/>
</dbReference>
<organism evidence="9 10">
    <name type="scientific">Paenibacillus alvei</name>
    <name type="common">Bacillus alvei</name>
    <dbReference type="NCBI Taxonomy" id="44250"/>
    <lineage>
        <taxon>Bacteria</taxon>
        <taxon>Bacillati</taxon>
        <taxon>Bacillota</taxon>
        <taxon>Bacilli</taxon>
        <taxon>Bacillales</taxon>
        <taxon>Paenibacillaceae</taxon>
        <taxon>Paenibacillus</taxon>
    </lineage>
</organism>
<dbReference type="Proteomes" id="UP000304148">
    <property type="component" value="Chromosome"/>
</dbReference>
<dbReference type="InterPro" id="IPR036390">
    <property type="entry name" value="WH_DNA-bd_sf"/>
</dbReference>
<evidence type="ECO:0000259" key="8">
    <source>
        <dbReference type="PROSITE" id="PS50949"/>
    </source>
</evidence>
<dbReference type="InterPro" id="IPR051446">
    <property type="entry name" value="HTH_trans_reg/aminotransferase"/>
</dbReference>
<dbReference type="PANTHER" id="PTHR46577:SF1">
    <property type="entry name" value="HTH-TYPE TRANSCRIPTIONAL REGULATORY PROTEIN GABR"/>
    <property type="match status" value="1"/>
</dbReference>
<dbReference type="SMART" id="SM00345">
    <property type="entry name" value="HTH_GNTR"/>
    <property type="match status" value="1"/>
</dbReference>
<dbReference type="SUPFAM" id="SSF46785">
    <property type="entry name" value="Winged helix' DNA-binding domain"/>
    <property type="match status" value="1"/>
</dbReference>
<keyword evidence="3" id="KW-0032">Aminotransferase</keyword>
<dbReference type="Gene3D" id="3.90.1150.10">
    <property type="entry name" value="Aspartate Aminotransferase, domain 1"/>
    <property type="match status" value="1"/>
</dbReference>
<dbReference type="GO" id="GO:0030170">
    <property type="term" value="F:pyridoxal phosphate binding"/>
    <property type="evidence" value="ECO:0007669"/>
    <property type="project" value="InterPro"/>
</dbReference>
<dbReference type="CDD" id="cd07377">
    <property type="entry name" value="WHTH_GntR"/>
    <property type="match status" value="1"/>
</dbReference>
<evidence type="ECO:0000256" key="4">
    <source>
        <dbReference type="ARBA" id="ARBA00022898"/>
    </source>
</evidence>
<sequence length="483" mass="54371">MFQDFKLIPGRPAYLQVRDYLRLLINRGWLTADQKLPSTRELGNVWGVSRNTVIAAYQELADEGLIYSIPGQGSYASPAERADTIVANMDWNKRMSEKAQTAERMDVMKHGVRGERGMISFMSIAPDESLFPLQYVKQALVDRIAAEGEIMLNYGYAQGYQPLIEELKRYMESKGIDMKGKDMLITNGFTEGLDIVLSAMDKRHGRVICENPTHHSAIKLFKMHGLEIEGIAMEHDGMNMEQVTNALEERSYDLAYLIPSYQNPTGVVMSPSKRMTAIRLFAKHGIPVIEDGFSEELRYSGAHVAPLIACAGGANHVIYIGSFSKILFPGMRIGWIVADEQLISYLVSMKRARTIHTSTLDQAVLYQYLHNGHFESYLKKAKSVYKRKYEWAVQCCEQHIPLRRLWGDGGLHLFIEMDPSVNAEDVLMKCREQGVLFTPGSRFYTDGGGANTFRIGFSRVSEPDIESGTRIIGDVMKQIIQGG</sequence>
<proteinExistence type="inferred from homology"/>
<reference evidence="10" key="1">
    <citation type="submission" date="2018-08" db="EMBL/GenBank/DDBJ databases">
        <authorList>
            <person name="Chevrot R."/>
        </authorList>
    </citation>
    <scope>NUCLEOTIDE SEQUENCE [LARGE SCALE GENOMIC DNA]</scope>
</reference>
<keyword evidence="6" id="KW-0238">DNA-binding</keyword>
<dbReference type="SUPFAM" id="SSF53383">
    <property type="entry name" value="PLP-dependent transferases"/>
    <property type="match status" value="1"/>
</dbReference>
<gene>
    <name evidence="9" type="ORF">PBLR_11879</name>
</gene>
<keyword evidence="5" id="KW-0805">Transcription regulation</keyword>
<dbReference type="InterPro" id="IPR015421">
    <property type="entry name" value="PyrdxlP-dep_Trfase_major"/>
</dbReference>
<dbReference type="AlphaFoldDB" id="A0A383R8I6"/>
<dbReference type="GO" id="GO:0003677">
    <property type="term" value="F:DNA binding"/>
    <property type="evidence" value="ECO:0007669"/>
    <property type="project" value="UniProtKB-KW"/>
</dbReference>
<dbReference type="Pfam" id="PF00392">
    <property type="entry name" value="GntR"/>
    <property type="match status" value="1"/>
</dbReference>
<name>A0A383R8I6_PAEAL</name>
<evidence type="ECO:0000256" key="5">
    <source>
        <dbReference type="ARBA" id="ARBA00023015"/>
    </source>
</evidence>
<dbReference type="GO" id="GO:0003700">
    <property type="term" value="F:DNA-binding transcription factor activity"/>
    <property type="evidence" value="ECO:0007669"/>
    <property type="project" value="InterPro"/>
</dbReference>
<dbReference type="Pfam" id="PF00155">
    <property type="entry name" value="Aminotran_1_2"/>
    <property type="match status" value="1"/>
</dbReference>
<dbReference type="RefSeq" id="WP_138185547.1">
    <property type="nucleotide sequence ID" value="NZ_LS992241.1"/>
</dbReference>
<dbReference type="GO" id="GO:0008483">
    <property type="term" value="F:transaminase activity"/>
    <property type="evidence" value="ECO:0007669"/>
    <property type="project" value="UniProtKB-KW"/>
</dbReference>
<comment type="similarity">
    <text evidence="2">In the C-terminal section; belongs to the class-I pyridoxal-phosphate-dependent aminotransferase family.</text>
</comment>
<keyword evidence="4" id="KW-0663">Pyridoxal phosphate</keyword>
<dbReference type="CDD" id="cd00609">
    <property type="entry name" value="AAT_like"/>
    <property type="match status" value="1"/>
</dbReference>
<evidence type="ECO:0000313" key="10">
    <source>
        <dbReference type="Proteomes" id="UP000304148"/>
    </source>
</evidence>
<dbReference type="PRINTS" id="PR00035">
    <property type="entry name" value="HTHGNTR"/>
</dbReference>
<evidence type="ECO:0000256" key="6">
    <source>
        <dbReference type="ARBA" id="ARBA00023125"/>
    </source>
</evidence>
<evidence type="ECO:0000256" key="7">
    <source>
        <dbReference type="ARBA" id="ARBA00023163"/>
    </source>
</evidence>
<dbReference type="PROSITE" id="PS50949">
    <property type="entry name" value="HTH_GNTR"/>
    <property type="match status" value="1"/>
</dbReference>
<evidence type="ECO:0000256" key="1">
    <source>
        <dbReference type="ARBA" id="ARBA00001933"/>
    </source>
</evidence>
<protein>
    <submittedName>
        <fullName evidence="9">GntR family transcriptional regulator</fullName>
    </submittedName>
</protein>
<evidence type="ECO:0000313" key="9">
    <source>
        <dbReference type="EMBL" id="SYX83457.1"/>
    </source>
</evidence>
<dbReference type="InterPro" id="IPR036388">
    <property type="entry name" value="WH-like_DNA-bd_sf"/>
</dbReference>
<dbReference type="InterPro" id="IPR015424">
    <property type="entry name" value="PyrdxlP-dep_Trfase"/>
</dbReference>
<dbReference type="Gene3D" id="1.10.10.10">
    <property type="entry name" value="Winged helix-like DNA-binding domain superfamily/Winged helix DNA-binding domain"/>
    <property type="match status" value="1"/>
</dbReference>